<reference evidence="2 3" key="1">
    <citation type="submission" date="2024-09" db="EMBL/GenBank/DDBJ databases">
        <title>The Natural Products Discovery Center: Release of the First 8490 Sequenced Strains for Exploring Actinobacteria Biosynthetic Diversity.</title>
        <authorList>
            <person name="Kalkreuter E."/>
            <person name="Kautsar S.A."/>
            <person name="Yang D."/>
            <person name="Bader C.D."/>
            <person name="Teijaro C.N."/>
            <person name="Fluegel L."/>
            <person name="Davis C.M."/>
            <person name="Simpson J.R."/>
            <person name="Lauterbach L."/>
            <person name="Steele A.D."/>
            <person name="Gui C."/>
            <person name="Meng S."/>
            <person name="Li G."/>
            <person name="Viehrig K."/>
            <person name="Ye F."/>
            <person name="Su P."/>
            <person name="Kiefer A.F."/>
            <person name="Nichols A."/>
            <person name="Cepeda A.J."/>
            <person name="Yan W."/>
            <person name="Fan B."/>
            <person name="Jiang Y."/>
            <person name="Adhikari A."/>
            <person name="Zheng C.-J."/>
            <person name="Schuster L."/>
            <person name="Cowan T.M."/>
            <person name="Smanski M.J."/>
            <person name="Chevrette M.G."/>
            <person name="De Carvalho L.P.S."/>
            <person name="Shen B."/>
        </authorList>
    </citation>
    <scope>NUCLEOTIDE SEQUENCE [LARGE SCALE GENOMIC DNA]</scope>
    <source>
        <strain evidence="2 3">NPDC058546</strain>
    </source>
</reference>
<dbReference type="EMBL" id="JBHXOF010000007">
    <property type="protein sequence ID" value="MFD4214173.1"/>
    <property type="molecule type" value="Genomic_DNA"/>
</dbReference>
<feature type="region of interest" description="Disordered" evidence="1">
    <location>
        <begin position="127"/>
        <end position="158"/>
    </location>
</feature>
<accession>A0ABW6EGQ0</accession>
<protein>
    <submittedName>
        <fullName evidence="2">Uncharacterized protein</fullName>
    </submittedName>
</protein>
<dbReference type="Proteomes" id="UP001598251">
    <property type="component" value="Unassembled WGS sequence"/>
</dbReference>
<evidence type="ECO:0000256" key="1">
    <source>
        <dbReference type="SAM" id="MobiDB-lite"/>
    </source>
</evidence>
<organism evidence="2 3">
    <name type="scientific">Streptomyces sindenensis</name>
    <dbReference type="NCBI Taxonomy" id="67363"/>
    <lineage>
        <taxon>Bacteria</taxon>
        <taxon>Bacillati</taxon>
        <taxon>Actinomycetota</taxon>
        <taxon>Actinomycetes</taxon>
        <taxon>Kitasatosporales</taxon>
        <taxon>Streptomycetaceae</taxon>
        <taxon>Streptomyces</taxon>
    </lineage>
</organism>
<evidence type="ECO:0000313" key="3">
    <source>
        <dbReference type="Proteomes" id="UP001598251"/>
    </source>
</evidence>
<evidence type="ECO:0000313" key="2">
    <source>
        <dbReference type="EMBL" id="MFD4214173.1"/>
    </source>
</evidence>
<sequence length="158" mass="17099">MSGTTSYVRFQSTERSPRGHFPGIFALANALAREGRLSEEQRRFWRAGNDWYDAAYPDPSRADPTVYDPAVNPGAAAWFKVTATHLLDRIPGYLALLAAHGVPCERLESADPGRVVYEDDVQVVVVPRPGHDDGSGRAPHPTPTEVVPSATGGVPHPS</sequence>
<proteinExistence type="predicted"/>
<comment type="caution">
    <text evidence="2">The sequence shown here is derived from an EMBL/GenBank/DDBJ whole genome shotgun (WGS) entry which is preliminary data.</text>
</comment>
<dbReference type="RefSeq" id="WP_229825806.1">
    <property type="nucleotide sequence ID" value="NZ_BMSG01000027.1"/>
</dbReference>
<name>A0ABW6EGQ0_9ACTN</name>
<keyword evidence="3" id="KW-1185">Reference proteome</keyword>
<gene>
    <name evidence="2" type="ORF">ACFWSS_14935</name>
</gene>